<dbReference type="EMBL" id="JABXBU010000001">
    <property type="protein sequence ID" value="KAF8795859.1"/>
    <property type="molecule type" value="Genomic_DNA"/>
</dbReference>
<comment type="caution">
    <text evidence="1">The sequence shown here is derived from an EMBL/GenBank/DDBJ whole genome shotgun (WGS) entry which is preliminary data.</text>
</comment>
<sequence>MTFLTEFHKEGKRRWGQRGYIPYCKRHEVPDRSVSACSEMTYCSKTAKHLGDYFSQEIHLSNPLRVSL</sequence>
<dbReference type="Proteomes" id="UP000807504">
    <property type="component" value="Unassembled WGS sequence"/>
</dbReference>
<organism evidence="1 2">
    <name type="scientific">Argiope bruennichi</name>
    <name type="common">Wasp spider</name>
    <name type="synonym">Aranea bruennichi</name>
    <dbReference type="NCBI Taxonomy" id="94029"/>
    <lineage>
        <taxon>Eukaryota</taxon>
        <taxon>Metazoa</taxon>
        <taxon>Ecdysozoa</taxon>
        <taxon>Arthropoda</taxon>
        <taxon>Chelicerata</taxon>
        <taxon>Arachnida</taxon>
        <taxon>Araneae</taxon>
        <taxon>Araneomorphae</taxon>
        <taxon>Entelegynae</taxon>
        <taxon>Araneoidea</taxon>
        <taxon>Araneidae</taxon>
        <taxon>Argiope</taxon>
    </lineage>
</organism>
<keyword evidence="2" id="KW-1185">Reference proteome</keyword>
<evidence type="ECO:0000313" key="2">
    <source>
        <dbReference type="Proteomes" id="UP000807504"/>
    </source>
</evidence>
<reference evidence="1" key="2">
    <citation type="submission" date="2020-06" db="EMBL/GenBank/DDBJ databases">
        <authorList>
            <person name="Sheffer M."/>
        </authorList>
    </citation>
    <scope>NUCLEOTIDE SEQUENCE</scope>
</reference>
<evidence type="ECO:0000313" key="1">
    <source>
        <dbReference type="EMBL" id="KAF8795859.1"/>
    </source>
</evidence>
<accession>A0A8T0G1Z4</accession>
<protein>
    <submittedName>
        <fullName evidence="1">Uncharacterized protein</fullName>
    </submittedName>
</protein>
<proteinExistence type="predicted"/>
<name>A0A8T0G1Z4_ARGBR</name>
<dbReference type="AlphaFoldDB" id="A0A8T0G1Z4"/>
<gene>
    <name evidence="1" type="ORF">HNY73_000310</name>
</gene>
<reference evidence="1" key="1">
    <citation type="journal article" date="2020" name="bioRxiv">
        <title>Chromosome-level reference genome of the European wasp spider Argiope bruennichi: a resource for studies on range expansion and evolutionary adaptation.</title>
        <authorList>
            <person name="Sheffer M.M."/>
            <person name="Hoppe A."/>
            <person name="Krehenwinkel H."/>
            <person name="Uhl G."/>
            <person name="Kuss A.W."/>
            <person name="Jensen L."/>
            <person name="Jensen C."/>
            <person name="Gillespie R.G."/>
            <person name="Hoff K.J."/>
            <person name="Prost S."/>
        </authorList>
    </citation>
    <scope>NUCLEOTIDE SEQUENCE</scope>
</reference>